<keyword evidence="2 6" id="KW-0808">Transferase</keyword>
<dbReference type="GO" id="GO:0046820">
    <property type="term" value="F:4-amino-4-deoxychorismate synthase activity"/>
    <property type="evidence" value="ECO:0007669"/>
    <property type="project" value="UniProtKB-EC"/>
</dbReference>
<dbReference type="SUPFAM" id="SSF56322">
    <property type="entry name" value="ADC synthase"/>
    <property type="match status" value="1"/>
</dbReference>
<feature type="domain" description="Chorismate-utilising enzyme C-terminal" evidence="4">
    <location>
        <begin position="236"/>
        <end position="490"/>
    </location>
</feature>
<dbReference type="EC" id="2.6.1.85" evidence="1"/>
<dbReference type="Pfam" id="PF00425">
    <property type="entry name" value="Chorismate_bind"/>
    <property type="match status" value="1"/>
</dbReference>
<dbReference type="PRINTS" id="PR00095">
    <property type="entry name" value="ANTSNTHASEI"/>
</dbReference>
<dbReference type="InterPro" id="IPR006805">
    <property type="entry name" value="Anth_synth_I_N"/>
</dbReference>
<keyword evidence="7" id="KW-1185">Reference proteome</keyword>
<evidence type="ECO:0000256" key="2">
    <source>
        <dbReference type="ARBA" id="ARBA00022679"/>
    </source>
</evidence>
<evidence type="ECO:0000259" key="4">
    <source>
        <dbReference type="Pfam" id="PF00425"/>
    </source>
</evidence>
<organism evidence="6 7">
    <name type="scientific">Paraglaciecola mesophila</name>
    <dbReference type="NCBI Taxonomy" id="197222"/>
    <lineage>
        <taxon>Bacteria</taxon>
        <taxon>Pseudomonadati</taxon>
        <taxon>Pseudomonadota</taxon>
        <taxon>Gammaproteobacteria</taxon>
        <taxon>Alteromonadales</taxon>
        <taxon>Alteromonadaceae</taxon>
        <taxon>Paraglaciecola</taxon>
    </lineage>
</organism>
<gene>
    <name evidence="6" type="primary">pabB</name>
    <name evidence="6" type="ORF">WNY77_01495</name>
</gene>
<dbReference type="Proteomes" id="UP001461163">
    <property type="component" value="Unassembled WGS sequence"/>
</dbReference>
<name>A0ABU9SQA3_9ALTE</name>
<evidence type="ECO:0000256" key="3">
    <source>
        <dbReference type="SAM" id="MobiDB-lite"/>
    </source>
</evidence>
<keyword evidence="6" id="KW-0032">Aminotransferase</keyword>
<evidence type="ECO:0000259" key="5">
    <source>
        <dbReference type="Pfam" id="PF04715"/>
    </source>
</evidence>
<evidence type="ECO:0000256" key="1">
    <source>
        <dbReference type="ARBA" id="ARBA00013139"/>
    </source>
</evidence>
<protein>
    <recommendedName>
        <fullName evidence="1">aminodeoxychorismate synthase</fullName>
        <ecNumber evidence="1">2.6.1.85</ecNumber>
    </recommendedName>
</protein>
<dbReference type="PANTHER" id="PTHR11236:SF50">
    <property type="entry name" value="AMINODEOXYCHORISMATE SYNTHASE COMPONENT 1"/>
    <property type="match status" value="1"/>
</dbReference>
<dbReference type="PANTHER" id="PTHR11236">
    <property type="entry name" value="AMINOBENZOATE/ANTHRANILATE SYNTHASE"/>
    <property type="match status" value="1"/>
</dbReference>
<evidence type="ECO:0000313" key="6">
    <source>
        <dbReference type="EMBL" id="MEM5496061.1"/>
    </source>
</evidence>
<evidence type="ECO:0000313" key="7">
    <source>
        <dbReference type="Proteomes" id="UP001461163"/>
    </source>
</evidence>
<dbReference type="InterPro" id="IPR015890">
    <property type="entry name" value="Chorismate_C"/>
</dbReference>
<dbReference type="EMBL" id="JBBMQS010000001">
    <property type="protein sequence ID" value="MEM5496061.1"/>
    <property type="molecule type" value="Genomic_DNA"/>
</dbReference>
<dbReference type="Gene3D" id="3.60.120.10">
    <property type="entry name" value="Anthranilate synthase"/>
    <property type="match status" value="1"/>
</dbReference>
<dbReference type="InterPro" id="IPR005802">
    <property type="entry name" value="ADC_synth_comp_1"/>
</dbReference>
<sequence length="503" mass="55695">MINRPIALAMTVFGQYHHTKYARLNGNPALPTMTITELNAPKNHSMSRLFQHFADQEWAILLDSSDSVHIDGRYDVMVANPLATLITKGESTHICYKDSPHKSRTSQDDPMTLVQTVLEACLHPQSISPSTSALPFKAGAMGYFGYDLGRRFEDLPQQAENPYSAPDMAIGIYHWAVIKDNQTGQFFLCHFPTDHNDNAPDAAQINALLNHVDTAYLTDDAQKFTLSGQWQSNMDKNQYVDKIAQVNAYLRSGDCYQVNLAQRFDAPYSGDEYQAYLRLRGANKAPFSAFIRIPEAVIISISPERFLSVDSQGKVQTKPIKGTRPRSPDNAIDQQNIQALRGSSKDQAENLMIVDLLRNDLSKSCQPHSVDVPALFEIESFAAVHHLVSTVTGQLAEQQTALSLLRGAFPGGSITGAPKIRAMEIIEELEPQRRNIYCGSIGYLGIDGDMDTSICIRTLLLENSHLYCWAGGGIVLDSTALDEYQESLDKVCKILPVLLQGNA</sequence>
<dbReference type="Pfam" id="PF04715">
    <property type="entry name" value="Anth_synt_I_N"/>
    <property type="match status" value="1"/>
</dbReference>
<proteinExistence type="predicted"/>
<reference evidence="6 7" key="1">
    <citation type="submission" date="2024-03" db="EMBL/GenBank/DDBJ databases">
        <title>Community enrichment and isolation of bacterial strains for fucoidan degradation.</title>
        <authorList>
            <person name="Sichert A."/>
        </authorList>
    </citation>
    <scope>NUCLEOTIDE SEQUENCE [LARGE SCALE GENOMIC DNA]</scope>
    <source>
        <strain evidence="6 7">AS12</strain>
    </source>
</reference>
<dbReference type="InterPro" id="IPR005801">
    <property type="entry name" value="ADC_synthase"/>
</dbReference>
<feature type="region of interest" description="Disordered" evidence="3">
    <location>
        <begin position="312"/>
        <end position="331"/>
    </location>
</feature>
<dbReference type="NCBIfam" id="TIGR00553">
    <property type="entry name" value="pabB"/>
    <property type="match status" value="1"/>
</dbReference>
<dbReference type="InterPro" id="IPR019999">
    <property type="entry name" value="Anth_synth_I-like"/>
</dbReference>
<accession>A0ABU9SQA3</accession>
<comment type="caution">
    <text evidence="6">The sequence shown here is derived from an EMBL/GenBank/DDBJ whole genome shotgun (WGS) entry which is preliminary data.</text>
</comment>
<feature type="domain" description="Anthranilate synthase component I N-terminal" evidence="5">
    <location>
        <begin position="48"/>
        <end position="188"/>
    </location>
</feature>